<proteinExistence type="predicted"/>
<protein>
    <recommendedName>
        <fullName evidence="4">Transcription factor CBF/NF-Y/archaeal histone domain-containing protein</fullName>
    </recommendedName>
</protein>
<dbReference type="PANTHER" id="PTHR10252">
    <property type="entry name" value="HISTONE-LIKE TRANSCRIPTION FACTOR CCAAT-RELATED"/>
    <property type="match status" value="1"/>
</dbReference>
<evidence type="ECO:0000259" key="4">
    <source>
        <dbReference type="Pfam" id="PF00808"/>
    </source>
</evidence>
<evidence type="ECO:0000256" key="2">
    <source>
        <dbReference type="ARBA" id="ARBA00023242"/>
    </source>
</evidence>
<comment type="subcellular location">
    <subcellularLocation>
        <location evidence="1">Nucleus</location>
    </subcellularLocation>
</comment>
<dbReference type="Gene3D" id="1.10.20.10">
    <property type="entry name" value="Histone, subunit A"/>
    <property type="match status" value="1"/>
</dbReference>
<organism evidence="5 6">
    <name type="scientific">Hohenbuehelia grisea</name>
    <dbReference type="NCBI Taxonomy" id="104357"/>
    <lineage>
        <taxon>Eukaryota</taxon>
        <taxon>Fungi</taxon>
        <taxon>Dikarya</taxon>
        <taxon>Basidiomycota</taxon>
        <taxon>Agaricomycotina</taxon>
        <taxon>Agaricomycetes</taxon>
        <taxon>Agaricomycetidae</taxon>
        <taxon>Agaricales</taxon>
        <taxon>Pleurotineae</taxon>
        <taxon>Pleurotaceae</taxon>
        <taxon>Hohenbuehelia</taxon>
    </lineage>
</organism>
<feature type="region of interest" description="Disordered" evidence="3">
    <location>
        <begin position="1"/>
        <end position="64"/>
    </location>
</feature>
<keyword evidence="6" id="KW-1185">Reference proteome</keyword>
<dbReference type="Pfam" id="PF00808">
    <property type="entry name" value="CBFD_NFYB_HMF"/>
    <property type="match status" value="1"/>
</dbReference>
<dbReference type="InterPro" id="IPR003958">
    <property type="entry name" value="CBFA_NFYB_domain"/>
</dbReference>
<sequence length="232" mass="25700">MSVLLELSAVSTAAEDARESPSQSDPLDVPPQPLEEPGQPNATNEEEIEAVDSSEKQKLDRTPGKSLLPFARVQKILKADEDLPPVSKEVTHMISVACEEFLRLISKAAHELTVEDERTTLLHRDLASIVRREDKFLFLKEIIPWESKRPPPKKGDSKKDDSKKAESRNPKKPEDPKMRTLESFVGEPRNAGDTAGIPAAEDPSIAGPFHALPGEADSDLDDEDLRQETHDE</sequence>
<dbReference type="InterPro" id="IPR009072">
    <property type="entry name" value="Histone-fold"/>
</dbReference>
<dbReference type="SUPFAM" id="SSF47113">
    <property type="entry name" value="Histone-fold"/>
    <property type="match status" value="1"/>
</dbReference>
<feature type="compositionally biased region" description="Basic and acidic residues" evidence="3">
    <location>
        <begin position="147"/>
        <end position="180"/>
    </location>
</feature>
<accession>A0ABR3K0F0</accession>
<keyword evidence="2" id="KW-0539">Nucleus</keyword>
<reference evidence="6" key="1">
    <citation type="submission" date="2024-06" db="EMBL/GenBank/DDBJ databases">
        <title>Multi-omics analyses provide insights into the biosynthesis of the anticancer antibiotic pleurotin in Hohenbuehelia grisea.</title>
        <authorList>
            <person name="Weaver J.A."/>
            <person name="Alberti F."/>
        </authorList>
    </citation>
    <scope>NUCLEOTIDE SEQUENCE [LARGE SCALE GENOMIC DNA]</scope>
    <source>
        <strain evidence="6">T-177</strain>
    </source>
</reference>
<dbReference type="EMBL" id="JASNQZ010000001">
    <property type="protein sequence ID" value="KAL0960821.1"/>
    <property type="molecule type" value="Genomic_DNA"/>
</dbReference>
<feature type="domain" description="Transcription factor CBF/NF-Y/archaeal histone" evidence="4">
    <location>
        <begin position="68"/>
        <end position="128"/>
    </location>
</feature>
<feature type="region of interest" description="Disordered" evidence="3">
    <location>
        <begin position="147"/>
        <end position="232"/>
    </location>
</feature>
<feature type="compositionally biased region" description="Acidic residues" evidence="3">
    <location>
        <begin position="216"/>
        <end position="225"/>
    </location>
</feature>
<evidence type="ECO:0000256" key="1">
    <source>
        <dbReference type="ARBA" id="ARBA00004123"/>
    </source>
</evidence>
<evidence type="ECO:0000256" key="3">
    <source>
        <dbReference type="SAM" id="MobiDB-lite"/>
    </source>
</evidence>
<dbReference type="Proteomes" id="UP001556367">
    <property type="component" value="Unassembled WGS sequence"/>
</dbReference>
<dbReference type="InterPro" id="IPR050568">
    <property type="entry name" value="Transcr_DNA_Rep_Reg"/>
</dbReference>
<name>A0ABR3K0F0_9AGAR</name>
<gene>
    <name evidence="5" type="ORF">HGRIS_005840</name>
</gene>
<evidence type="ECO:0000313" key="6">
    <source>
        <dbReference type="Proteomes" id="UP001556367"/>
    </source>
</evidence>
<evidence type="ECO:0000313" key="5">
    <source>
        <dbReference type="EMBL" id="KAL0960821.1"/>
    </source>
</evidence>
<comment type="caution">
    <text evidence="5">The sequence shown here is derived from an EMBL/GenBank/DDBJ whole genome shotgun (WGS) entry which is preliminary data.</text>
</comment>
<dbReference type="PANTHER" id="PTHR10252:SF54">
    <property type="entry name" value="CHROMATIN ACCESSIBILITY COMPLEX PROTEIN 1"/>
    <property type="match status" value="1"/>
</dbReference>
<feature type="compositionally biased region" description="Basic and acidic residues" evidence="3">
    <location>
        <begin position="53"/>
        <end position="63"/>
    </location>
</feature>